<keyword evidence="13" id="KW-1185">Reference proteome</keyword>
<dbReference type="CDD" id="cd03241">
    <property type="entry name" value="ABC_RecN"/>
    <property type="match status" value="2"/>
</dbReference>
<sequence>MLTELSIRNLAVIEQVHIRFKMGFHVLTGETGAGKSIIIDALSLIVGGRGSAELVRYGCDKAEIEALFELPAEHPVWSTLAGLGIAADPAEHLVIRREITAAGKSSSRINGQLVNLTMLRGAGDWLVNIHGQHEHQSLLKIDEHVHWLDLFGEAEIRGAKAAYHASYDAYVKLQKELRELQETSKQSLHMLDLYRFQIEELSSAALKPGEDETLSDEKRKLANAEKLYQNANDAYELLYGGNRALDTAGKALSRLQDIAALDPSRLQPLLEQAQSAYYQLEDAAFQLRDYRDDIEFNPLRLDEIEQRLDLLSSLRRKYGESIPDMLAYLEQILRETDLIENKDEHIRKLEDALRLEEQRLGAAAAELSALRRQVAERLAAAIETELRDLQMERTMFRVQLQRTADERGIEVEGSRVRFGRSGVDQVEFLMAPNPGEPLRGLSRIASGGELSRIMLAMKTIFARIDQIPVLVFDEVDTGVSGRAAQAIAEKLSVLSRSCQVFSITHLPQVACMADVHFAIHKEVDRERTYTRVTDLDEQGRIAELARMLGGVEVTETTLHHAGEMLNLARDKKSELQTQI</sequence>
<dbReference type="PANTHER" id="PTHR11059">
    <property type="entry name" value="DNA REPAIR PROTEIN RECN"/>
    <property type="match status" value="1"/>
</dbReference>
<dbReference type="InterPro" id="IPR027417">
    <property type="entry name" value="P-loop_NTPase"/>
</dbReference>
<evidence type="ECO:0000256" key="1">
    <source>
        <dbReference type="ARBA" id="ARBA00003618"/>
    </source>
</evidence>
<evidence type="ECO:0000256" key="9">
    <source>
        <dbReference type="PIRNR" id="PIRNR003128"/>
    </source>
</evidence>
<reference evidence="12 13" key="1">
    <citation type="submission" date="2017-03" db="EMBL/GenBank/DDBJ databases">
        <title>Isolation of Levoglucosan Utilizing Bacteria.</title>
        <authorList>
            <person name="Arya A.S."/>
        </authorList>
    </citation>
    <scope>NUCLEOTIDE SEQUENCE [LARGE SCALE GENOMIC DNA]</scope>
    <source>
        <strain evidence="12 13">MEC069</strain>
    </source>
</reference>
<dbReference type="NCBIfam" id="TIGR00634">
    <property type="entry name" value="recN"/>
    <property type="match status" value="1"/>
</dbReference>
<dbReference type="PIRSF" id="PIRSF003128">
    <property type="entry name" value="RecN"/>
    <property type="match status" value="1"/>
</dbReference>
<dbReference type="GO" id="GO:0005524">
    <property type="term" value="F:ATP binding"/>
    <property type="evidence" value="ECO:0007669"/>
    <property type="project" value="UniProtKB-KW"/>
</dbReference>
<evidence type="ECO:0000313" key="13">
    <source>
        <dbReference type="Proteomes" id="UP000298246"/>
    </source>
</evidence>
<gene>
    <name evidence="12" type="ORF">B5M42_12005</name>
</gene>
<dbReference type="InterPro" id="IPR004604">
    <property type="entry name" value="DNA_recomb/repair_RecN"/>
</dbReference>
<evidence type="ECO:0000256" key="8">
    <source>
        <dbReference type="ARBA" id="ARBA00033408"/>
    </source>
</evidence>
<dbReference type="Gene3D" id="3.40.50.300">
    <property type="entry name" value="P-loop containing nucleotide triphosphate hydrolases"/>
    <property type="match status" value="2"/>
</dbReference>
<dbReference type="GO" id="GO:0006310">
    <property type="term" value="P:DNA recombination"/>
    <property type="evidence" value="ECO:0007669"/>
    <property type="project" value="InterPro"/>
</dbReference>
<keyword evidence="5 9" id="KW-0227">DNA damage</keyword>
<evidence type="ECO:0000256" key="3">
    <source>
        <dbReference type="ARBA" id="ARBA00021315"/>
    </source>
</evidence>
<protein>
    <recommendedName>
        <fullName evidence="3 9">DNA repair protein RecN</fullName>
    </recommendedName>
    <alternativeName>
        <fullName evidence="8 9">Recombination protein N</fullName>
    </alternativeName>
</protein>
<keyword evidence="4" id="KW-0547">Nucleotide-binding</keyword>
<comment type="function">
    <text evidence="1 9">May be involved in recombinational repair of damaged DNA.</text>
</comment>
<evidence type="ECO:0000259" key="11">
    <source>
        <dbReference type="Pfam" id="PF02463"/>
    </source>
</evidence>
<dbReference type="FunFam" id="3.40.50.300:FF:000356">
    <property type="entry name" value="DNA repair protein RecN"/>
    <property type="match status" value="1"/>
</dbReference>
<dbReference type="OrthoDB" id="9806954at2"/>
<dbReference type="Pfam" id="PF02463">
    <property type="entry name" value="SMC_N"/>
    <property type="match status" value="1"/>
</dbReference>
<dbReference type="AlphaFoldDB" id="A0A4Y8Q1J9"/>
<dbReference type="GO" id="GO:0006281">
    <property type="term" value="P:DNA repair"/>
    <property type="evidence" value="ECO:0007669"/>
    <property type="project" value="UniProtKB-KW"/>
</dbReference>
<keyword evidence="6" id="KW-0067">ATP-binding</keyword>
<dbReference type="FunFam" id="3.40.50.300:FF:000319">
    <property type="entry name" value="DNA repair protein RecN"/>
    <property type="match status" value="1"/>
</dbReference>
<organism evidence="12 13">
    <name type="scientific">Paenibacillus athensensis</name>
    <dbReference type="NCBI Taxonomy" id="1967502"/>
    <lineage>
        <taxon>Bacteria</taxon>
        <taxon>Bacillati</taxon>
        <taxon>Bacillota</taxon>
        <taxon>Bacilli</taxon>
        <taxon>Bacillales</taxon>
        <taxon>Paenibacillaceae</taxon>
        <taxon>Paenibacillus</taxon>
    </lineage>
</organism>
<evidence type="ECO:0000256" key="7">
    <source>
        <dbReference type="ARBA" id="ARBA00023204"/>
    </source>
</evidence>
<evidence type="ECO:0000256" key="10">
    <source>
        <dbReference type="SAM" id="Coils"/>
    </source>
</evidence>
<dbReference type="InterPro" id="IPR003395">
    <property type="entry name" value="RecF/RecN/SMC_N"/>
</dbReference>
<dbReference type="SUPFAM" id="SSF52540">
    <property type="entry name" value="P-loop containing nucleoside triphosphate hydrolases"/>
    <property type="match status" value="2"/>
</dbReference>
<name>A0A4Y8Q1J9_9BACL</name>
<dbReference type="Proteomes" id="UP000298246">
    <property type="component" value="Unassembled WGS sequence"/>
</dbReference>
<evidence type="ECO:0000256" key="6">
    <source>
        <dbReference type="ARBA" id="ARBA00022840"/>
    </source>
</evidence>
<keyword evidence="7 9" id="KW-0234">DNA repair</keyword>
<comment type="caution">
    <text evidence="12">The sequence shown here is derived from an EMBL/GenBank/DDBJ whole genome shotgun (WGS) entry which is preliminary data.</text>
</comment>
<comment type="similarity">
    <text evidence="2 9">Belongs to the RecN family.</text>
</comment>
<dbReference type="EMBL" id="MYFO01000013">
    <property type="protein sequence ID" value="TFE87543.1"/>
    <property type="molecule type" value="Genomic_DNA"/>
</dbReference>
<evidence type="ECO:0000256" key="4">
    <source>
        <dbReference type="ARBA" id="ARBA00022741"/>
    </source>
</evidence>
<dbReference type="PANTHER" id="PTHR11059:SF0">
    <property type="entry name" value="DNA REPAIR PROTEIN RECN"/>
    <property type="match status" value="1"/>
</dbReference>
<evidence type="ECO:0000256" key="2">
    <source>
        <dbReference type="ARBA" id="ARBA00009441"/>
    </source>
</evidence>
<feature type="coiled-coil region" evidence="10">
    <location>
        <begin position="339"/>
        <end position="392"/>
    </location>
</feature>
<feature type="domain" description="RecF/RecN/SMC N-terminal" evidence="11">
    <location>
        <begin position="2"/>
        <end position="522"/>
    </location>
</feature>
<evidence type="ECO:0000313" key="12">
    <source>
        <dbReference type="EMBL" id="TFE87543.1"/>
    </source>
</evidence>
<accession>A0A4Y8Q1J9</accession>
<dbReference type="GO" id="GO:0043590">
    <property type="term" value="C:bacterial nucleoid"/>
    <property type="evidence" value="ECO:0007669"/>
    <property type="project" value="TreeGrafter"/>
</dbReference>
<evidence type="ECO:0000256" key="5">
    <source>
        <dbReference type="ARBA" id="ARBA00022763"/>
    </source>
</evidence>
<proteinExistence type="inferred from homology"/>
<dbReference type="GO" id="GO:0009432">
    <property type="term" value="P:SOS response"/>
    <property type="evidence" value="ECO:0007669"/>
    <property type="project" value="TreeGrafter"/>
</dbReference>
<keyword evidence="10" id="KW-0175">Coiled coil</keyword>
<dbReference type="RefSeq" id="WP_134753085.1">
    <property type="nucleotide sequence ID" value="NZ_MYFO02000010.1"/>
</dbReference>